<dbReference type="SUPFAM" id="SSF52540">
    <property type="entry name" value="P-loop containing nucleoside triphosphate hydrolases"/>
    <property type="match status" value="1"/>
</dbReference>
<dbReference type="CDD" id="cd01026">
    <property type="entry name" value="TOPRIM_OLD"/>
    <property type="match status" value="1"/>
</dbReference>
<protein>
    <submittedName>
        <fullName evidence="3">ATP-dependent endonuclease</fullName>
    </submittedName>
</protein>
<sequence>MYLKKIHVKNFRSLRDLDVDLEDYLSIIVGKNNSGKTSLLLILEKFLSGGNSARFELNDFNIELQQHLKGLIEDTVQPADPYPMCGIALRLFVEYGAGDDLANIGNKVIMDLDPDNRSVVLDFLYHLPSQNLALLKRDFKAHQDKKGDKAKDGLSYLKDVHGKYFTLARRSVQFDHLTGKVVEDNFTDLIKENIRIDDIISFKRVNARRTVSNKDSDRGLSALSAKIYTAMSADTGEEEVFETFKDALTRTDKDLDDIYAAIFHQVIDDVRQFGGIKEGDTEITIKSSLQHRDLLEENTTVVYGHGAERHELPESYNGLGYLNLISIIFEIKILLNEFKRGNFPKPADINLLFIEEPEAHTHPQMQAVFIKNIKNLIGRAIKNADRVERPLQTVLSTHSAHIVAESDFDDIKYFKRTAGNTTSHSLKYLERLYETTGYVGHYKFLKQYLTLHRSQLFFADKAILVEGDTERILLPSMMRKIDQVDAADAWVAGNSAPLALLSQNISVIEVGAHAHIFELFLDFIGVKTLIVTDIDSAAEQDVLDKAGKPVLNKDGKPRRRVQAHPIEGATHTTNAALKFFHGAGSDIGYFIGLSIEKKTLIKEPTRGWCPHVDGQVMCVFQVSEADKDGTAYHARSFEDAFFHVNRDFIRASVIDDGKTKKFKFPSLVDDALEAFLEPGSSSYAMAEDGITKKPSFAIEILLNSTTRKETRKHPDGTEREFVFEFSNWNIPQYIREGLAWIKLG</sequence>
<feature type="domain" description="OLD protein-like TOPRIM" evidence="2">
    <location>
        <begin position="457"/>
        <end position="535"/>
    </location>
</feature>
<dbReference type="Gene3D" id="3.40.50.300">
    <property type="entry name" value="P-loop containing nucleotide triphosphate hydrolases"/>
    <property type="match status" value="2"/>
</dbReference>
<dbReference type="GO" id="GO:0004519">
    <property type="term" value="F:endonuclease activity"/>
    <property type="evidence" value="ECO:0007669"/>
    <property type="project" value="UniProtKB-KW"/>
</dbReference>
<dbReference type="Pfam" id="PF13175">
    <property type="entry name" value="AAA_15"/>
    <property type="match status" value="1"/>
</dbReference>
<proteinExistence type="predicted"/>
<dbReference type="Pfam" id="PF20469">
    <property type="entry name" value="OLD-like_TOPRIM"/>
    <property type="match status" value="1"/>
</dbReference>
<dbReference type="InterPro" id="IPR051396">
    <property type="entry name" value="Bact_Antivir_Def_Nuclease"/>
</dbReference>
<feature type="domain" description="Endonuclease GajA/Old nuclease/RecF-like AAA" evidence="1">
    <location>
        <begin position="1"/>
        <end position="403"/>
    </location>
</feature>
<dbReference type="PANTHER" id="PTHR43581:SF4">
    <property type="entry name" value="ATP_GTP PHOSPHATASE"/>
    <property type="match status" value="1"/>
</dbReference>
<dbReference type="PANTHER" id="PTHR43581">
    <property type="entry name" value="ATP/GTP PHOSPHATASE"/>
    <property type="match status" value="1"/>
</dbReference>
<evidence type="ECO:0000313" key="3">
    <source>
        <dbReference type="EMBL" id="MFC2254757.1"/>
    </source>
</evidence>
<dbReference type="EMBL" id="JBHGPK010000043">
    <property type="protein sequence ID" value="MFC2254757.1"/>
    <property type="molecule type" value="Genomic_DNA"/>
</dbReference>
<gene>
    <name evidence="3" type="ORF">ACETRX_34445</name>
</gene>
<dbReference type="InterPro" id="IPR034139">
    <property type="entry name" value="TOPRIM_OLD"/>
</dbReference>
<dbReference type="InterPro" id="IPR041685">
    <property type="entry name" value="AAA_GajA/Old/RecF-like"/>
</dbReference>
<keyword evidence="3" id="KW-0255">Endonuclease</keyword>
<keyword evidence="3" id="KW-0540">Nuclease</keyword>
<organism evidence="3 4">
    <name type="scientific">Labrys neptuniae</name>
    <dbReference type="NCBI Taxonomy" id="376174"/>
    <lineage>
        <taxon>Bacteria</taxon>
        <taxon>Pseudomonadati</taxon>
        <taxon>Pseudomonadota</taxon>
        <taxon>Alphaproteobacteria</taxon>
        <taxon>Hyphomicrobiales</taxon>
        <taxon>Xanthobacteraceae</taxon>
        <taxon>Labrys</taxon>
    </lineage>
</organism>
<name>A0ABV6ZRE0_9HYPH</name>
<accession>A0ABV6ZRE0</accession>
<dbReference type="Proteomes" id="UP001595190">
    <property type="component" value="Unassembled WGS sequence"/>
</dbReference>
<keyword evidence="3" id="KW-0378">Hydrolase</keyword>
<reference evidence="3 4" key="1">
    <citation type="submission" date="2024-09" db="EMBL/GenBank/DDBJ databases">
        <title>Description of Labrys sedimenti sp. nov., isolated from a diclofenac-degrading enrichment culture, and genome-based reclassification of Labrys portucalensis as a later heterotypic synonym of Labrys neptuniae.</title>
        <authorList>
            <person name="Tancsics A."/>
            <person name="Csepanyi A."/>
        </authorList>
    </citation>
    <scope>NUCLEOTIDE SEQUENCE [LARGE SCALE GENOMIC DNA]</scope>
    <source>
        <strain evidence="3 4">LMG 23412</strain>
    </source>
</reference>
<dbReference type="InterPro" id="IPR027417">
    <property type="entry name" value="P-loop_NTPase"/>
</dbReference>
<evidence type="ECO:0000259" key="2">
    <source>
        <dbReference type="Pfam" id="PF20469"/>
    </source>
</evidence>
<comment type="caution">
    <text evidence="3">The sequence shown here is derived from an EMBL/GenBank/DDBJ whole genome shotgun (WGS) entry which is preliminary data.</text>
</comment>
<evidence type="ECO:0000259" key="1">
    <source>
        <dbReference type="Pfam" id="PF13175"/>
    </source>
</evidence>
<dbReference type="RefSeq" id="WP_394315379.1">
    <property type="nucleotide sequence ID" value="NZ_JBHGPK010000043.1"/>
</dbReference>
<evidence type="ECO:0000313" key="4">
    <source>
        <dbReference type="Proteomes" id="UP001595190"/>
    </source>
</evidence>